<accession>A0A848DDR8</accession>
<comment type="subunit">
    <text evidence="1">Homodimer.</text>
</comment>
<dbReference type="RefSeq" id="WP_169410277.1">
    <property type="nucleotide sequence ID" value="NZ_JAAXKZ010000008.1"/>
</dbReference>
<name>A0A848DDR8_9PSEU</name>
<evidence type="ECO:0000313" key="3">
    <source>
        <dbReference type="Proteomes" id="UP000586918"/>
    </source>
</evidence>
<dbReference type="AlphaFoldDB" id="A0A848DDR8"/>
<gene>
    <name evidence="1" type="primary">maiA</name>
    <name evidence="2" type="ORF">HF519_04155</name>
</gene>
<comment type="caution">
    <text evidence="2">The sequence shown here is derived from an EMBL/GenBank/DDBJ whole genome shotgun (WGS) entry which is preliminary data.</text>
</comment>
<organism evidence="2 3">
    <name type="scientific">Pseudonocardia bannensis</name>
    <dbReference type="NCBI Taxonomy" id="630973"/>
    <lineage>
        <taxon>Bacteria</taxon>
        <taxon>Bacillati</taxon>
        <taxon>Actinomycetota</taxon>
        <taxon>Actinomycetes</taxon>
        <taxon>Pseudonocardiales</taxon>
        <taxon>Pseudonocardiaceae</taxon>
        <taxon>Pseudonocardia</taxon>
    </lineage>
</organism>
<keyword evidence="1" id="KW-0413">Isomerase</keyword>
<evidence type="ECO:0000313" key="2">
    <source>
        <dbReference type="EMBL" id="NMH90788.1"/>
    </source>
</evidence>
<dbReference type="PANTHER" id="PTHR40267">
    <property type="entry name" value="BLR3294 PROTEIN"/>
    <property type="match status" value="1"/>
</dbReference>
<feature type="binding site" evidence="1">
    <location>
        <begin position="79"/>
        <end position="81"/>
    </location>
    <ligand>
        <name>substrate</name>
    </ligand>
</feature>
<dbReference type="Pfam" id="PF17645">
    <property type="entry name" value="Amdase"/>
    <property type="match status" value="1"/>
</dbReference>
<evidence type="ECO:0000256" key="1">
    <source>
        <dbReference type="HAMAP-Rule" id="MF_00943"/>
    </source>
</evidence>
<keyword evidence="3" id="KW-1185">Reference proteome</keyword>
<dbReference type="PANTHER" id="PTHR40267:SF1">
    <property type="entry name" value="BLR3294 PROTEIN"/>
    <property type="match status" value="1"/>
</dbReference>
<dbReference type="Gene3D" id="3.40.50.12500">
    <property type="match status" value="1"/>
</dbReference>
<protein>
    <recommendedName>
        <fullName evidence="1">Maleate isomerase</fullName>
        <ecNumber evidence="1">5.2.1.1</ecNumber>
    </recommendedName>
    <alternativeName>
        <fullName evidence="1">Maleate cis-trans isomerase</fullName>
    </alternativeName>
</protein>
<comment type="miscellaneous">
    <text evidence="1">Reaction is initiated by nucleophilic attack of cysteine at the double bond, yielding a covalent succinylcysteine-like intermediate.</text>
</comment>
<feature type="binding site" evidence="1">
    <location>
        <position position="167"/>
    </location>
    <ligand>
        <name>substrate</name>
    </ligand>
</feature>
<dbReference type="HAMAP" id="MF_00943">
    <property type="entry name" value="Maleate_isomerase"/>
    <property type="match status" value="1"/>
</dbReference>
<dbReference type="InterPro" id="IPR053714">
    <property type="entry name" value="Iso_Racemase_Enz_sf"/>
</dbReference>
<comment type="function">
    <text evidence="1">Catalyzes cis-trans isomerization of the C2-C3 double bond in maleate to yield fumarate.</text>
</comment>
<reference evidence="2 3" key="1">
    <citation type="submission" date="2020-04" db="EMBL/GenBank/DDBJ databases">
        <authorList>
            <person name="Klaysubun C."/>
            <person name="Duangmal K."/>
            <person name="Lipun K."/>
        </authorList>
    </citation>
    <scope>NUCLEOTIDE SEQUENCE [LARGE SCALE GENOMIC DNA]</scope>
    <source>
        <strain evidence="2 3">DSM 45300</strain>
    </source>
</reference>
<dbReference type="InterPro" id="IPR026286">
    <property type="entry name" value="MaiA/AMDase"/>
</dbReference>
<feature type="binding site" evidence="1">
    <location>
        <position position="137"/>
    </location>
    <ligand>
        <name>substrate</name>
    </ligand>
</feature>
<dbReference type="PIRSF" id="PIRSF015736">
    <property type="entry name" value="MI"/>
    <property type="match status" value="1"/>
</dbReference>
<feature type="modified residue" description="S-(2-succinyl)cysteine" evidence="1">
    <location>
        <position position="79"/>
    </location>
</feature>
<feature type="active site" description="Nucleophile" evidence="1">
    <location>
        <position position="79"/>
    </location>
</feature>
<dbReference type="InterPro" id="IPR028615">
    <property type="entry name" value="Maleate_isomerase"/>
</dbReference>
<sequence length="249" mass="26286">MTTHRIGMIVPSSNTTMETEIPAMLRARERTHPERFTFHSARMRMQNVTPAELVAMDEQSVRCAEELADARVDVLAYACLVAIMARGAGYHRTSTERLSAAAVVPDGPTAPVLTSAGALVDALHHLGARRVSVIAPYEKPLTATVCGYIGGEGIEVHDSLSLEVADNLEVGRLDPANLQRLAKEVDTSGVDALVLSACVQMPSLAAIQPVQDALGIPVVSSAVATVWQILRALALDPVVPDAGALLAPG</sequence>
<proteinExistence type="inferred from homology"/>
<dbReference type="GO" id="GO:0050076">
    <property type="term" value="F:maleate isomerase activity"/>
    <property type="evidence" value="ECO:0007669"/>
    <property type="project" value="UniProtKB-UniRule"/>
</dbReference>
<comment type="catalytic activity">
    <reaction evidence="1">
        <text>maleate = fumarate</text>
        <dbReference type="Rhea" id="RHEA:13169"/>
        <dbReference type="ChEBI" id="CHEBI:29806"/>
        <dbReference type="ChEBI" id="CHEBI:30780"/>
        <dbReference type="EC" id="5.2.1.1"/>
    </reaction>
</comment>
<dbReference type="Proteomes" id="UP000586918">
    <property type="component" value="Unassembled WGS sequence"/>
</dbReference>
<dbReference type="EMBL" id="JAAXKZ010000008">
    <property type="protein sequence ID" value="NMH90788.1"/>
    <property type="molecule type" value="Genomic_DNA"/>
</dbReference>
<feature type="binding site" evidence="1">
    <location>
        <begin position="199"/>
        <end position="200"/>
    </location>
    <ligand>
        <name>substrate</name>
    </ligand>
</feature>
<feature type="active site" description="Proton donor" evidence="1">
    <location>
        <position position="198"/>
    </location>
</feature>
<feature type="binding site" evidence="1">
    <location>
        <position position="14"/>
    </location>
    <ligand>
        <name>substrate</name>
    </ligand>
</feature>
<comment type="similarity">
    <text evidence="1">Belongs to the maleate isomerase family.</text>
</comment>
<dbReference type="EC" id="5.2.1.1" evidence="1"/>